<dbReference type="Pfam" id="PF05708">
    <property type="entry name" value="Peptidase_C92"/>
    <property type="match status" value="1"/>
</dbReference>
<dbReference type="Proteomes" id="UP000182569">
    <property type="component" value="Chromosome"/>
</dbReference>
<keyword evidence="2" id="KW-1185">Reference proteome</keyword>
<accession>A0A1J0GBH5</accession>
<dbReference type="InterPro" id="IPR038765">
    <property type="entry name" value="Papain-like_cys_pep_sf"/>
</dbReference>
<dbReference type="AlphaFoldDB" id="A0A1J0GBH5"/>
<dbReference type="InterPro" id="IPR024453">
    <property type="entry name" value="Peptidase_C92"/>
</dbReference>
<evidence type="ECO:0008006" key="3">
    <source>
        <dbReference type="Google" id="ProtNLM"/>
    </source>
</evidence>
<proteinExistence type="predicted"/>
<name>A0A1J0GBH5_9CLOT</name>
<evidence type="ECO:0000313" key="1">
    <source>
        <dbReference type="EMBL" id="APC38690.1"/>
    </source>
</evidence>
<reference evidence="2" key="1">
    <citation type="journal article" date="2016" name="Front. Microbiol.">
        <title>Complete Genome Sequence of Clostridium estertheticum DSM 8809, a Microbe Identified in Spoiled Vacuum Packed Beef.</title>
        <authorList>
            <person name="Yu Z."/>
            <person name="Gunn L."/>
            <person name="Brennan E."/>
            <person name="Reid R."/>
            <person name="Wall P.G."/>
            <person name="Gaora O.P."/>
            <person name="Hurley D."/>
            <person name="Bolton D."/>
            <person name="Fanning S."/>
        </authorList>
    </citation>
    <scope>NUCLEOTIDE SEQUENCE [LARGE SCALE GENOMIC DNA]</scope>
    <source>
        <strain evidence="2">DSM 8809</strain>
    </source>
</reference>
<organism evidence="1 2">
    <name type="scientific">Clostridium estertheticum subsp. estertheticum</name>
    <dbReference type="NCBI Taxonomy" id="1552"/>
    <lineage>
        <taxon>Bacteria</taxon>
        <taxon>Bacillati</taxon>
        <taxon>Bacillota</taxon>
        <taxon>Clostridia</taxon>
        <taxon>Eubacteriales</taxon>
        <taxon>Clostridiaceae</taxon>
        <taxon>Clostridium</taxon>
    </lineage>
</organism>
<dbReference type="EMBL" id="CP015756">
    <property type="protein sequence ID" value="APC38690.1"/>
    <property type="molecule type" value="Genomic_DNA"/>
</dbReference>
<dbReference type="Gene3D" id="3.90.1720.10">
    <property type="entry name" value="endopeptidase domain like (from Nostoc punctiforme)"/>
    <property type="match status" value="1"/>
</dbReference>
<dbReference type="RefSeq" id="WP_071610986.1">
    <property type="nucleotide sequence ID" value="NZ_CP015756.1"/>
</dbReference>
<evidence type="ECO:0000313" key="2">
    <source>
        <dbReference type="Proteomes" id="UP000182569"/>
    </source>
</evidence>
<sequence length="512" mass="60365">MGLVHRTVDEEIKKSLELIKELEHVMSEIQSNESLFISNIQNMSLADKQNILDKWISYVRCYNELNDIREKYKNKLLFRNTSDSYNKYKNILLIYASTIAIRKNSVLLVGIIEKNKYLESMLNEPRAEYNINKKQYYYITQEITEISYMISLYRNKHYFDFKVNYYKVYEFERDESETQLLDYASYNYLNVIKLVRNHRSIVKNNMIDFFGKNVFDFWFPFQKWVAISITGIDYSSRKEKYISNEDINIFKEELVPGDVLLKRNNYQLTNIGLPGFWTHTGIYIGCLEKLDEYFGDMLLGDCLCVSEYVKVIYPKVYDSLWSEEVNNREYIIEVIAPGVVISPLDAIAKVDYFSALRPRLSKEDKLKALFTAFESLGKAYDYNFDIMTDNALFCSELIYKSYLSSSNKKGITFDLQPKVGRLLLSPNSIIEKFDSEFNTENAEFDFVVFYDGNSRERKAIRRNATDLKKTWKLSRWKRVKGRVVLDAETSYPIVKLSSVLSKLKIKLYGMFY</sequence>
<dbReference type="KEGG" id="ceu:A7L45_00695"/>
<gene>
    <name evidence="1" type="ORF">A7L45_00695</name>
</gene>
<dbReference type="SUPFAM" id="SSF54001">
    <property type="entry name" value="Cysteine proteinases"/>
    <property type="match status" value="1"/>
</dbReference>
<protein>
    <recommendedName>
        <fullName evidence="3">Permuted papain-like amidase enzyme, YaeF/YiiX, C92 family</fullName>
    </recommendedName>
</protein>
<dbReference type="OrthoDB" id="195541at2"/>